<dbReference type="InParanoid" id="A0A369JDQ5"/>
<dbReference type="EMBL" id="LUEZ02000071">
    <property type="protein sequence ID" value="RDB20008.1"/>
    <property type="molecule type" value="Genomic_DNA"/>
</dbReference>
<gene>
    <name evidence="1" type="ORF">Hypma_013139</name>
</gene>
<name>A0A369JDQ5_HYPMA</name>
<organism evidence="1 2">
    <name type="scientific">Hypsizygus marmoreus</name>
    <name type="common">White beech mushroom</name>
    <name type="synonym">Agaricus marmoreus</name>
    <dbReference type="NCBI Taxonomy" id="39966"/>
    <lineage>
        <taxon>Eukaryota</taxon>
        <taxon>Fungi</taxon>
        <taxon>Dikarya</taxon>
        <taxon>Basidiomycota</taxon>
        <taxon>Agaricomycotina</taxon>
        <taxon>Agaricomycetes</taxon>
        <taxon>Agaricomycetidae</taxon>
        <taxon>Agaricales</taxon>
        <taxon>Tricholomatineae</taxon>
        <taxon>Lyophyllaceae</taxon>
        <taxon>Hypsizygus</taxon>
    </lineage>
</organism>
<dbReference type="Proteomes" id="UP000076154">
    <property type="component" value="Unassembled WGS sequence"/>
</dbReference>
<comment type="caution">
    <text evidence="1">The sequence shown here is derived from an EMBL/GenBank/DDBJ whole genome shotgun (WGS) entry which is preliminary data.</text>
</comment>
<keyword evidence="2" id="KW-1185">Reference proteome</keyword>
<proteinExistence type="predicted"/>
<dbReference type="AlphaFoldDB" id="A0A369JDQ5"/>
<evidence type="ECO:0000313" key="1">
    <source>
        <dbReference type="EMBL" id="RDB20008.1"/>
    </source>
</evidence>
<accession>A0A369JDQ5</accession>
<protein>
    <submittedName>
        <fullName evidence="1">Uncharacterized protein</fullName>
    </submittedName>
</protein>
<reference evidence="1" key="1">
    <citation type="submission" date="2018-04" db="EMBL/GenBank/DDBJ databases">
        <title>Whole genome sequencing of Hypsizygus marmoreus.</title>
        <authorList>
            <person name="Choi I.-G."/>
            <person name="Min B."/>
            <person name="Kim J.-G."/>
            <person name="Kim S."/>
            <person name="Oh Y.-L."/>
            <person name="Kong W.-S."/>
            <person name="Park H."/>
            <person name="Jeong J."/>
            <person name="Song E.-S."/>
        </authorList>
    </citation>
    <scope>NUCLEOTIDE SEQUENCE [LARGE SCALE GENOMIC DNA]</scope>
    <source>
        <strain evidence="1">51987-8</strain>
    </source>
</reference>
<evidence type="ECO:0000313" key="2">
    <source>
        <dbReference type="Proteomes" id="UP000076154"/>
    </source>
</evidence>
<sequence length="64" mass="7180">MLHIPYLLIEASYASHTLYGLDVALGLPETGPVRAIYDHATVNLQGVEAKMVKSYKLFTPNERY</sequence>